<proteinExistence type="predicted"/>
<keyword evidence="2" id="KW-1185">Reference proteome</keyword>
<evidence type="ECO:0000313" key="1">
    <source>
        <dbReference type="EMBL" id="CDO97402.1"/>
    </source>
</evidence>
<evidence type="ECO:0000313" key="2">
    <source>
        <dbReference type="Proteomes" id="UP000295252"/>
    </source>
</evidence>
<accession>A0A068TMZ7</accession>
<organism evidence="1 2">
    <name type="scientific">Coffea canephora</name>
    <name type="common">Robusta coffee</name>
    <dbReference type="NCBI Taxonomy" id="49390"/>
    <lineage>
        <taxon>Eukaryota</taxon>
        <taxon>Viridiplantae</taxon>
        <taxon>Streptophyta</taxon>
        <taxon>Embryophyta</taxon>
        <taxon>Tracheophyta</taxon>
        <taxon>Spermatophyta</taxon>
        <taxon>Magnoliopsida</taxon>
        <taxon>eudicotyledons</taxon>
        <taxon>Gunneridae</taxon>
        <taxon>Pentapetalae</taxon>
        <taxon>asterids</taxon>
        <taxon>lamiids</taxon>
        <taxon>Gentianales</taxon>
        <taxon>Rubiaceae</taxon>
        <taxon>Ixoroideae</taxon>
        <taxon>Gardenieae complex</taxon>
        <taxon>Bertiereae - Coffeeae clade</taxon>
        <taxon>Coffeeae</taxon>
        <taxon>Coffea</taxon>
    </lineage>
</organism>
<dbReference type="AlphaFoldDB" id="A0A068TMZ7"/>
<dbReference type="Gramene" id="CDO97402">
    <property type="protein sequence ID" value="CDO97402"/>
    <property type="gene ID" value="GSCOC_T00014740001"/>
</dbReference>
<dbReference type="InParanoid" id="A0A068TMZ7"/>
<gene>
    <name evidence="1" type="ORF">GSCOC_T00014740001</name>
</gene>
<dbReference type="Proteomes" id="UP000295252">
    <property type="component" value="Chromosome IV"/>
</dbReference>
<dbReference type="EMBL" id="HG739085">
    <property type="protein sequence ID" value="CDO97402.1"/>
    <property type="molecule type" value="Genomic_DNA"/>
</dbReference>
<sequence>MTNKLDWTHVVDQSRQPVVAWQNHEPQNQQIPANYNNGNWRKKSSRVAVSLCILYTQQHKYAVQFTGSFLFPHQIAESERGKRGLLFLITPHQYFFSMKIFSVKRSSISMSVVHELLFGQMVRKKKDKRLITFTDFDVKISTFSLGLMFD</sequence>
<name>A0A068TMZ7_COFCA</name>
<reference evidence="2" key="1">
    <citation type="journal article" date="2014" name="Science">
        <title>The coffee genome provides insight into the convergent evolution of caffeine biosynthesis.</title>
        <authorList>
            <person name="Denoeud F."/>
            <person name="Carretero-Paulet L."/>
            <person name="Dereeper A."/>
            <person name="Droc G."/>
            <person name="Guyot R."/>
            <person name="Pietrella M."/>
            <person name="Zheng C."/>
            <person name="Alberti A."/>
            <person name="Anthony F."/>
            <person name="Aprea G."/>
            <person name="Aury J.M."/>
            <person name="Bento P."/>
            <person name="Bernard M."/>
            <person name="Bocs S."/>
            <person name="Campa C."/>
            <person name="Cenci A."/>
            <person name="Combes M.C."/>
            <person name="Crouzillat D."/>
            <person name="Da Silva C."/>
            <person name="Daddiego L."/>
            <person name="De Bellis F."/>
            <person name="Dussert S."/>
            <person name="Garsmeur O."/>
            <person name="Gayraud T."/>
            <person name="Guignon V."/>
            <person name="Jahn K."/>
            <person name="Jamilloux V."/>
            <person name="Joet T."/>
            <person name="Labadie K."/>
            <person name="Lan T."/>
            <person name="Leclercq J."/>
            <person name="Lepelley M."/>
            <person name="Leroy T."/>
            <person name="Li L.T."/>
            <person name="Librado P."/>
            <person name="Lopez L."/>
            <person name="Munoz A."/>
            <person name="Noel B."/>
            <person name="Pallavicini A."/>
            <person name="Perrotta G."/>
            <person name="Poncet V."/>
            <person name="Pot D."/>
            <person name="Priyono X."/>
            <person name="Rigoreau M."/>
            <person name="Rouard M."/>
            <person name="Rozas J."/>
            <person name="Tranchant-Dubreuil C."/>
            <person name="VanBuren R."/>
            <person name="Zhang Q."/>
            <person name="Andrade A.C."/>
            <person name="Argout X."/>
            <person name="Bertrand B."/>
            <person name="de Kochko A."/>
            <person name="Graziosi G."/>
            <person name="Henry R.J."/>
            <person name="Jayarama X."/>
            <person name="Ming R."/>
            <person name="Nagai C."/>
            <person name="Rounsley S."/>
            <person name="Sankoff D."/>
            <person name="Giuliano G."/>
            <person name="Albert V.A."/>
            <person name="Wincker P."/>
            <person name="Lashermes P."/>
        </authorList>
    </citation>
    <scope>NUCLEOTIDE SEQUENCE [LARGE SCALE GENOMIC DNA]</scope>
    <source>
        <strain evidence="2">cv. DH200-94</strain>
    </source>
</reference>
<protein>
    <submittedName>
        <fullName evidence="1">Uncharacterized protein</fullName>
    </submittedName>
</protein>